<dbReference type="EMBL" id="CM026431">
    <property type="protein sequence ID" value="KAG0558427.1"/>
    <property type="molecule type" value="Genomic_DNA"/>
</dbReference>
<evidence type="ECO:0000313" key="2">
    <source>
        <dbReference type="EMBL" id="KAG0558427.1"/>
    </source>
</evidence>
<evidence type="ECO:0000256" key="1">
    <source>
        <dbReference type="SAM" id="SignalP"/>
    </source>
</evidence>
<dbReference type="AlphaFoldDB" id="A0A8T0GIQ6"/>
<proteinExistence type="predicted"/>
<organism evidence="2 3">
    <name type="scientific">Ceratodon purpureus</name>
    <name type="common">Fire moss</name>
    <name type="synonym">Dicranum purpureum</name>
    <dbReference type="NCBI Taxonomy" id="3225"/>
    <lineage>
        <taxon>Eukaryota</taxon>
        <taxon>Viridiplantae</taxon>
        <taxon>Streptophyta</taxon>
        <taxon>Embryophyta</taxon>
        <taxon>Bryophyta</taxon>
        <taxon>Bryophytina</taxon>
        <taxon>Bryopsida</taxon>
        <taxon>Dicranidae</taxon>
        <taxon>Pseudoditrichales</taxon>
        <taxon>Ditrichaceae</taxon>
        <taxon>Ceratodon</taxon>
    </lineage>
</organism>
<sequence>MAPTSRALGLILFTLVVCQVATARPLSADPTPRERVQQAFKEITTLSDNLRIATLKITIFNAAQQGFVIAQGFTGIITKIAEYTAHIPDPSSNPSPFEDADAKLVVESLTTFVQVHQALLNVVIGKHGLLTLAPFFEPIRISLVSLEAVVDTFAFKLIAMIPTQKPAADDQFGKLSVTVSKAIDTYKTPFSSGATLSADPTPRERVQQAFKEITTLSDNLRIATLKINIFNAGQQGFVIAQGFTGIITKIAEYTAHIPDPSSNPSPFDDADAKLVVESLTTFVQVHQALLNVVIGKHGLLTLAPFFEPIRIALVSLEAVVDTFAFKLIAMIPTQKPAADNQFGKLSETVSKAIDTYKTPFNSGAILSADPSPRERVQQAFKEITTLSDNLRMATLKINIFNAGQQGFVIAQGFTGIITKIAEYTAHIPDPSSNPSPFDDADAKLVVESLTTFVQVHQALLNVVIGKHGLLTLVPFFEPIRISLVSLEAVVDTFAYKLIAMIPTQKPAATKQFDSLGVTVQLAINTYETPFIQLSSSK</sequence>
<feature type="signal peptide" evidence="1">
    <location>
        <begin position="1"/>
        <end position="23"/>
    </location>
</feature>
<gene>
    <name evidence="2" type="ORF">KC19_10G027400</name>
</gene>
<keyword evidence="3" id="KW-1185">Reference proteome</keyword>
<evidence type="ECO:0000313" key="3">
    <source>
        <dbReference type="Proteomes" id="UP000822688"/>
    </source>
</evidence>
<name>A0A8T0GIQ6_CERPU</name>
<accession>A0A8T0GIQ6</accession>
<dbReference type="Proteomes" id="UP000822688">
    <property type="component" value="Chromosome 10"/>
</dbReference>
<comment type="caution">
    <text evidence="2">The sequence shown here is derived from an EMBL/GenBank/DDBJ whole genome shotgun (WGS) entry which is preliminary data.</text>
</comment>
<feature type="chain" id="PRO_5035818601" evidence="1">
    <location>
        <begin position="24"/>
        <end position="537"/>
    </location>
</feature>
<reference evidence="2" key="1">
    <citation type="submission" date="2020-06" db="EMBL/GenBank/DDBJ databases">
        <title>WGS assembly of Ceratodon purpureus strain R40.</title>
        <authorList>
            <person name="Carey S.B."/>
            <person name="Jenkins J."/>
            <person name="Shu S."/>
            <person name="Lovell J.T."/>
            <person name="Sreedasyam A."/>
            <person name="Maumus F."/>
            <person name="Tiley G.P."/>
            <person name="Fernandez-Pozo N."/>
            <person name="Barry K."/>
            <person name="Chen C."/>
            <person name="Wang M."/>
            <person name="Lipzen A."/>
            <person name="Daum C."/>
            <person name="Saski C.A."/>
            <person name="Payton A.C."/>
            <person name="Mcbreen J.C."/>
            <person name="Conrad R.E."/>
            <person name="Kollar L.M."/>
            <person name="Olsson S."/>
            <person name="Huttunen S."/>
            <person name="Landis J.B."/>
            <person name="Wickett N.J."/>
            <person name="Johnson M.G."/>
            <person name="Rensing S.A."/>
            <person name="Grimwood J."/>
            <person name="Schmutz J."/>
            <person name="Mcdaniel S.F."/>
        </authorList>
    </citation>
    <scope>NUCLEOTIDE SEQUENCE</scope>
    <source>
        <strain evidence="2">R40</strain>
    </source>
</reference>
<dbReference type="Pfam" id="PF17615">
    <property type="entry name" value="C166"/>
    <property type="match status" value="3"/>
</dbReference>
<protein>
    <submittedName>
        <fullName evidence="2">Uncharacterized protein</fullName>
    </submittedName>
</protein>
<keyword evidence="1" id="KW-0732">Signal</keyword>